<organism evidence="1 2">
    <name type="scientific">Haloplasma contractile SSD-17B</name>
    <dbReference type="NCBI Taxonomy" id="1033810"/>
    <lineage>
        <taxon>Bacteria</taxon>
        <taxon>Bacillati</taxon>
        <taxon>Mycoplasmatota</taxon>
        <taxon>Mollicutes</taxon>
        <taxon>Haloplasmatales</taxon>
        <taxon>Haloplasmataceae</taxon>
        <taxon>Haloplasma</taxon>
    </lineage>
</organism>
<dbReference type="Proteomes" id="UP000005707">
    <property type="component" value="Unassembled WGS sequence"/>
</dbReference>
<dbReference type="RefSeq" id="WP_008825732.1">
    <property type="nucleotide sequence ID" value="NZ_AFNU02000003.1"/>
</dbReference>
<keyword evidence="1" id="KW-0449">Lipoprotein</keyword>
<reference evidence="1 2" key="1">
    <citation type="journal article" date="2011" name="J. Bacteriol.">
        <title>Genome sequence of Haloplasma contractile, an unusual contractile bacterium from a deep-sea anoxic brine lake.</title>
        <authorList>
            <person name="Antunes A."/>
            <person name="Alam I."/>
            <person name="El Dorry H."/>
            <person name="Siam R."/>
            <person name="Robertson A."/>
            <person name="Bajic V.B."/>
            <person name="Stingl U."/>
        </authorList>
    </citation>
    <scope>NUCLEOTIDE SEQUENCE [LARGE SCALE GENOMIC DNA]</scope>
    <source>
        <strain evidence="1 2">SSD-17B</strain>
    </source>
</reference>
<evidence type="ECO:0000313" key="1">
    <source>
        <dbReference type="EMBL" id="ERJ12855.1"/>
    </source>
</evidence>
<evidence type="ECO:0000313" key="2">
    <source>
        <dbReference type="Proteomes" id="UP000005707"/>
    </source>
</evidence>
<comment type="caution">
    <text evidence="1">The sequence shown here is derived from an EMBL/GenBank/DDBJ whole genome shotgun (WGS) entry which is preliminary data.</text>
</comment>
<reference evidence="1 2" key="2">
    <citation type="journal article" date="2013" name="PLoS ONE">
        <title>INDIGO - INtegrated Data Warehouse of MIcrobial GenOmes with Examples from the Red Sea Extremophiles.</title>
        <authorList>
            <person name="Alam I."/>
            <person name="Antunes A."/>
            <person name="Kamau A.A."/>
            <person name="Ba Alawi W."/>
            <person name="Kalkatawi M."/>
            <person name="Stingl U."/>
            <person name="Bajic V.B."/>
        </authorList>
    </citation>
    <scope>NUCLEOTIDE SEQUENCE [LARGE SCALE GENOMIC DNA]</scope>
    <source>
        <strain evidence="1 2">SSD-17B</strain>
    </source>
</reference>
<keyword evidence="2" id="KW-1185">Reference proteome</keyword>
<name>F7Q1D6_9MOLU</name>
<gene>
    <name evidence="1" type="ORF">HLPCO_001195</name>
</gene>
<dbReference type="AlphaFoldDB" id="F7Q1D6"/>
<dbReference type="PROSITE" id="PS51257">
    <property type="entry name" value="PROKAR_LIPOPROTEIN"/>
    <property type="match status" value="1"/>
</dbReference>
<sequence length="443" mass="52245">MTMRGKILIIIVTIFVFTLSGCKNQVTNKEYERYLSTLETYIDKLDHLINERSSNETDDSTSYDQEQKAYPKFLSNNTNTLLDSNKYYKEDFLDVYNQQGGYQVHIERTEFLRLYRDLLDEVVKELQEEGVIQLDTFIEISFDEYGDVKIYCGFSNDDEIMVKLDYTFEGNTFFTAFKSGYIEEHFYVKEMNYNQVEDNINFSYSEFYENDYFKSLSYNNPNKFNFSYHSVTSGEEFTFSKGPGIIEGEEEPYAGYYLKWYDKTLNRRLSVGFNNQSEILSEYYEIFNDKGIIFTYIDYDTINPNIRVSWNMLEASGWDFAYIEDIELSNKQEHDGIYKDGINLFEGDQFNSGLNSHHANLRIEKEFIKNDLTTEELNLTAYGLTFSISELSLEYIDSLRTNAMDAAMHFEHYQGINLFSNNIVDEFLAIIDEELLFDLEYEE</sequence>
<proteinExistence type="predicted"/>
<protein>
    <submittedName>
        <fullName evidence="1">Membrane lipoprotein</fullName>
    </submittedName>
</protein>
<accession>F7Q1D6</accession>
<dbReference type="EMBL" id="AFNU02000003">
    <property type="protein sequence ID" value="ERJ12855.1"/>
    <property type="molecule type" value="Genomic_DNA"/>
</dbReference>
<dbReference type="InParanoid" id="F7Q1D6"/>
<dbReference type="eggNOG" id="ENOG502ZW0K">
    <property type="taxonomic scope" value="Bacteria"/>
</dbReference>
<dbReference type="OrthoDB" id="9821536at2"/>